<dbReference type="VEuPathDB" id="FungiDB:YALI1_E16249g"/>
<reference evidence="2 3" key="1">
    <citation type="journal article" date="2016" name="PLoS ONE">
        <title>Sequence Assembly of Yarrowia lipolytica Strain W29/CLIB89 Shows Transposable Element Diversity.</title>
        <authorList>
            <person name="Magnan C."/>
            <person name="Yu J."/>
            <person name="Chang I."/>
            <person name="Jahn E."/>
            <person name="Kanomata Y."/>
            <person name="Wu J."/>
            <person name="Zeller M."/>
            <person name="Oakes M."/>
            <person name="Baldi P."/>
            <person name="Sandmeyer S."/>
        </authorList>
    </citation>
    <scope>NUCLEOTIDE SEQUENCE [LARGE SCALE GENOMIC DNA]</scope>
    <source>
        <strain evidence="3">CLIB89(W29)</strain>
    </source>
</reference>
<dbReference type="GeneID" id="94583599"/>
<dbReference type="AlphaFoldDB" id="A0A1D8NIB0"/>
<accession>A0A1D8NIB0</accession>
<evidence type="ECO:0000313" key="3">
    <source>
        <dbReference type="Proteomes" id="UP000182444"/>
    </source>
</evidence>
<dbReference type="EMBL" id="CP017557">
    <property type="protein sequence ID" value="AOW05361.1"/>
    <property type="molecule type" value="Genomic_DNA"/>
</dbReference>
<evidence type="ECO:0000313" key="2">
    <source>
        <dbReference type="EMBL" id="AOW05361.1"/>
    </source>
</evidence>
<gene>
    <name evidence="2" type="ORF">YALI1_E16249g</name>
</gene>
<evidence type="ECO:0000256" key="1">
    <source>
        <dbReference type="SAM" id="MobiDB-lite"/>
    </source>
</evidence>
<feature type="region of interest" description="Disordered" evidence="1">
    <location>
        <begin position="40"/>
        <end position="59"/>
    </location>
</feature>
<organism evidence="2 3">
    <name type="scientific">Yarrowia lipolytica</name>
    <name type="common">Candida lipolytica</name>
    <dbReference type="NCBI Taxonomy" id="4952"/>
    <lineage>
        <taxon>Eukaryota</taxon>
        <taxon>Fungi</taxon>
        <taxon>Dikarya</taxon>
        <taxon>Ascomycota</taxon>
        <taxon>Saccharomycotina</taxon>
        <taxon>Dipodascomycetes</taxon>
        <taxon>Dipodascales</taxon>
        <taxon>Dipodascales incertae sedis</taxon>
        <taxon>Yarrowia</taxon>
    </lineage>
</organism>
<proteinExistence type="predicted"/>
<dbReference type="Proteomes" id="UP000182444">
    <property type="component" value="Chromosome 1E"/>
</dbReference>
<name>A0A1D8NIB0_YARLL</name>
<dbReference type="RefSeq" id="XP_068139093.1">
    <property type="nucleotide sequence ID" value="XM_068282992.1"/>
</dbReference>
<protein>
    <submittedName>
        <fullName evidence="2">Uncharacterized protein</fullName>
    </submittedName>
</protein>
<sequence length="125" mass="13756">MVMPENADSISEIHANNQTTWLPSNQAPLRHSVPSRPFQINPPLLISGGRHKTGPLSRANKVGEIVEKVGKRLQEIGASPATLQALYKALPQLLTLHIYTFGTPVHPSNKMYYMGHNKRGCAPKP</sequence>